<feature type="non-terminal residue" evidence="1">
    <location>
        <position position="1"/>
    </location>
</feature>
<proteinExistence type="predicted"/>
<dbReference type="AlphaFoldDB" id="A0A0F9LHU6"/>
<accession>A0A0F9LHU6</accession>
<protein>
    <submittedName>
        <fullName evidence="1">Uncharacterized protein</fullName>
    </submittedName>
</protein>
<sequence>GVAAEFFYKALYDHYWVGKGKGADVILGDYYGSIAIIYAAKIKDQLVLEKFCGAIQNATNEEDGDYKSAGRLAKIYGASAYVGAYISGLNGSVLDDFYELGEKTGLKLLGAVASDEWHEMISDINSGKDFVSNLDRGK</sequence>
<name>A0A0F9LHU6_9ZZZZ</name>
<evidence type="ECO:0000313" key="1">
    <source>
        <dbReference type="EMBL" id="KKM27040.1"/>
    </source>
</evidence>
<dbReference type="EMBL" id="LAZR01012397">
    <property type="protein sequence ID" value="KKM27040.1"/>
    <property type="molecule type" value="Genomic_DNA"/>
</dbReference>
<gene>
    <name evidence="1" type="ORF">LCGC14_1578750</name>
</gene>
<reference evidence="1" key="1">
    <citation type="journal article" date="2015" name="Nature">
        <title>Complex archaea that bridge the gap between prokaryotes and eukaryotes.</title>
        <authorList>
            <person name="Spang A."/>
            <person name="Saw J.H."/>
            <person name="Jorgensen S.L."/>
            <person name="Zaremba-Niedzwiedzka K."/>
            <person name="Martijn J."/>
            <person name="Lind A.E."/>
            <person name="van Eijk R."/>
            <person name="Schleper C."/>
            <person name="Guy L."/>
            <person name="Ettema T.J."/>
        </authorList>
    </citation>
    <scope>NUCLEOTIDE SEQUENCE</scope>
</reference>
<comment type="caution">
    <text evidence="1">The sequence shown here is derived from an EMBL/GenBank/DDBJ whole genome shotgun (WGS) entry which is preliminary data.</text>
</comment>
<organism evidence="1">
    <name type="scientific">marine sediment metagenome</name>
    <dbReference type="NCBI Taxonomy" id="412755"/>
    <lineage>
        <taxon>unclassified sequences</taxon>
        <taxon>metagenomes</taxon>
        <taxon>ecological metagenomes</taxon>
    </lineage>
</organism>